<dbReference type="PROSITE" id="PS51123">
    <property type="entry name" value="OMPA_2"/>
    <property type="match status" value="1"/>
</dbReference>
<evidence type="ECO:0000256" key="5">
    <source>
        <dbReference type="SAM" id="SignalP"/>
    </source>
</evidence>
<dbReference type="SUPFAM" id="SSF103088">
    <property type="entry name" value="OmpA-like"/>
    <property type="match status" value="1"/>
</dbReference>
<evidence type="ECO:0000259" key="6">
    <source>
        <dbReference type="PROSITE" id="PS51123"/>
    </source>
</evidence>
<dbReference type="Proteomes" id="UP001339883">
    <property type="component" value="Unassembled WGS sequence"/>
</dbReference>
<proteinExistence type="predicted"/>
<evidence type="ECO:0000256" key="1">
    <source>
        <dbReference type="ARBA" id="ARBA00004442"/>
    </source>
</evidence>
<dbReference type="RefSeq" id="WP_195772887.1">
    <property type="nucleotide sequence ID" value="NZ_VTDN01000021.1"/>
</dbReference>
<feature type="domain" description="OmpA-like" evidence="6">
    <location>
        <begin position="44"/>
        <end position="161"/>
    </location>
</feature>
<comment type="caution">
    <text evidence="7">The sequence shown here is derived from an EMBL/GenBank/DDBJ whole genome shotgun (WGS) entry which is preliminary data.</text>
</comment>
<organism evidence="7 8">
    <name type="scientific">Acinetobacter pollinis</name>
    <dbReference type="NCBI Taxonomy" id="2605270"/>
    <lineage>
        <taxon>Bacteria</taxon>
        <taxon>Pseudomonadati</taxon>
        <taxon>Pseudomonadota</taxon>
        <taxon>Gammaproteobacteria</taxon>
        <taxon>Moraxellales</taxon>
        <taxon>Moraxellaceae</taxon>
        <taxon>Acinetobacter</taxon>
    </lineage>
</organism>
<name>A0ABU6DW05_9GAMM</name>
<dbReference type="InterPro" id="IPR050330">
    <property type="entry name" value="Bact_OuterMem_StrucFunc"/>
</dbReference>
<comment type="subcellular location">
    <subcellularLocation>
        <location evidence="1">Cell outer membrane</location>
    </subcellularLocation>
</comment>
<dbReference type="Gene3D" id="3.30.1330.60">
    <property type="entry name" value="OmpA-like domain"/>
    <property type="match status" value="1"/>
</dbReference>
<dbReference type="PRINTS" id="PR01021">
    <property type="entry name" value="OMPADOMAIN"/>
</dbReference>
<dbReference type="EMBL" id="VTDN01000021">
    <property type="protein sequence ID" value="MEB5477910.1"/>
    <property type="molecule type" value="Genomic_DNA"/>
</dbReference>
<evidence type="ECO:0000256" key="4">
    <source>
        <dbReference type="PROSITE-ProRule" id="PRU00473"/>
    </source>
</evidence>
<gene>
    <name evidence="7" type="ORF">I2F25_12830</name>
</gene>
<dbReference type="InterPro" id="IPR006664">
    <property type="entry name" value="OMP_bac"/>
</dbReference>
<reference evidence="7 8" key="1">
    <citation type="submission" date="2019-08" db="EMBL/GenBank/DDBJ databases">
        <title>Five species of Acinetobacter isolated from floral nectar and animal pollinators.</title>
        <authorList>
            <person name="Hendry T.A."/>
        </authorList>
    </citation>
    <scope>NUCLEOTIDE SEQUENCE [LARGE SCALE GENOMIC DNA]</scope>
    <source>
        <strain evidence="7 8">MD18.27</strain>
    </source>
</reference>
<evidence type="ECO:0000256" key="2">
    <source>
        <dbReference type="ARBA" id="ARBA00023136"/>
    </source>
</evidence>
<sequence>MIKKTYTSLLLILPALLCGCLHTGGVSIKQAHLLKQEGFKLDHHNEWALGLPRRLLFNFDDAKPSKIDSENVKELAYKLKQYNLNKLKIIGHADDIGSESYNIDLSKQRADNIASIFYKNGFKKENIRTLGKGSSQPISFTKDHDSRVNNRRVTIVIVPNSF</sequence>
<feature type="signal peptide" evidence="5">
    <location>
        <begin position="1"/>
        <end position="23"/>
    </location>
</feature>
<accession>A0ABU6DW05</accession>
<keyword evidence="8" id="KW-1185">Reference proteome</keyword>
<dbReference type="PANTHER" id="PTHR30329:SF21">
    <property type="entry name" value="LIPOPROTEIN YIAD-RELATED"/>
    <property type="match status" value="1"/>
</dbReference>
<keyword evidence="3" id="KW-0998">Cell outer membrane</keyword>
<dbReference type="Pfam" id="PF00691">
    <property type="entry name" value="OmpA"/>
    <property type="match status" value="1"/>
</dbReference>
<dbReference type="PROSITE" id="PS51257">
    <property type="entry name" value="PROKAR_LIPOPROTEIN"/>
    <property type="match status" value="1"/>
</dbReference>
<evidence type="ECO:0000313" key="7">
    <source>
        <dbReference type="EMBL" id="MEB5477910.1"/>
    </source>
</evidence>
<dbReference type="InterPro" id="IPR006665">
    <property type="entry name" value="OmpA-like"/>
</dbReference>
<keyword evidence="2 4" id="KW-0472">Membrane</keyword>
<evidence type="ECO:0000313" key="8">
    <source>
        <dbReference type="Proteomes" id="UP001339883"/>
    </source>
</evidence>
<dbReference type="InterPro" id="IPR036737">
    <property type="entry name" value="OmpA-like_sf"/>
</dbReference>
<feature type="chain" id="PRO_5047416511" evidence="5">
    <location>
        <begin position="24"/>
        <end position="162"/>
    </location>
</feature>
<dbReference type="PANTHER" id="PTHR30329">
    <property type="entry name" value="STATOR ELEMENT OF FLAGELLAR MOTOR COMPLEX"/>
    <property type="match status" value="1"/>
</dbReference>
<dbReference type="CDD" id="cd07185">
    <property type="entry name" value="OmpA_C-like"/>
    <property type="match status" value="1"/>
</dbReference>
<evidence type="ECO:0000256" key="3">
    <source>
        <dbReference type="ARBA" id="ARBA00023237"/>
    </source>
</evidence>
<keyword evidence="5" id="KW-0732">Signal</keyword>
<protein>
    <submittedName>
        <fullName evidence="7">OmpA family protein</fullName>
    </submittedName>
</protein>